<evidence type="ECO:0000256" key="1">
    <source>
        <dbReference type="SAM" id="MobiDB-lite"/>
    </source>
</evidence>
<evidence type="ECO:0000313" key="2">
    <source>
        <dbReference type="EMBL" id="CAL1377826.1"/>
    </source>
</evidence>
<feature type="compositionally biased region" description="Polar residues" evidence="1">
    <location>
        <begin position="1"/>
        <end position="23"/>
    </location>
</feature>
<dbReference type="Proteomes" id="UP001497516">
    <property type="component" value="Chromosome 3"/>
</dbReference>
<dbReference type="EMBL" id="OZ034816">
    <property type="protein sequence ID" value="CAL1377826.1"/>
    <property type="molecule type" value="Genomic_DNA"/>
</dbReference>
<name>A0AAV2DVX6_9ROSI</name>
<sequence length="68" mass="7878">MVDLFQRSSNYRSTSSTCNLSRNPNKRLTSRKWKFETTATTPCMQLNPPSIHLIRYAQHETITSGIFN</sequence>
<accession>A0AAV2DVX6</accession>
<organism evidence="2 3">
    <name type="scientific">Linum trigynum</name>
    <dbReference type="NCBI Taxonomy" id="586398"/>
    <lineage>
        <taxon>Eukaryota</taxon>
        <taxon>Viridiplantae</taxon>
        <taxon>Streptophyta</taxon>
        <taxon>Embryophyta</taxon>
        <taxon>Tracheophyta</taxon>
        <taxon>Spermatophyta</taxon>
        <taxon>Magnoliopsida</taxon>
        <taxon>eudicotyledons</taxon>
        <taxon>Gunneridae</taxon>
        <taxon>Pentapetalae</taxon>
        <taxon>rosids</taxon>
        <taxon>fabids</taxon>
        <taxon>Malpighiales</taxon>
        <taxon>Linaceae</taxon>
        <taxon>Linum</taxon>
    </lineage>
</organism>
<proteinExistence type="predicted"/>
<dbReference type="AlphaFoldDB" id="A0AAV2DVX6"/>
<keyword evidence="3" id="KW-1185">Reference proteome</keyword>
<protein>
    <submittedName>
        <fullName evidence="2">Uncharacterized protein</fullName>
    </submittedName>
</protein>
<evidence type="ECO:0000313" key="3">
    <source>
        <dbReference type="Proteomes" id="UP001497516"/>
    </source>
</evidence>
<feature type="region of interest" description="Disordered" evidence="1">
    <location>
        <begin position="1"/>
        <end position="25"/>
    </location>
</feature>
<gene>
    <name evidence="2" type="ORF">LTRI10_LOCUS19448</name>
</gene>
<reference evidence="2 3" key="1">
    <citation type="submission" date="2024-04" db="EMBL/GenBank/DDBJ databases">
        <authorList>
            <person name="Fracassetti M."/>
        </authorList>
    </citation>
    <scope>NUCLEOTIDE SEQUENCE [LARGE SCALE GENOMIC DNA]</scope>
</reference>